<feature type="transmembrane region" description="Helical" evidence="1">
    <location>
        <begin position="91"/>
        <end position="122"/>
    </location>
</feature>
<feature type="transmembrane region" description="Helical" evidence="1">
    <location>
        <begin position="160"/>
        <end position="189"/>
    </location>
</feature>
<dbReference type="RefSeq" id="WP_197115826.1">
    <property type="nucleotide sequence ID" value="NZ_JACBXQ010000005.1"/>
</dbReference>
<name>A0ABS0LRW6_9LACT</name>
<reference evidence="2 3" key="1">
    <citation type="submission" date="2020-07" db="EMBL/GenBank/DDBJ databases">
        <title>Facklamia lactis sp. nov., isolated from raw milk.</title>
        <authorList>
            <person name="Doll E.V."/>
            <person name="Huptas C."/>
            <person name="Staib L."/>
            <person name="Wenning M."/>
            <person name="Scherer S."/>
        </authorList>
    </citation>
    <scope>NUCLEOTIDE SEQUENCE [LARGE SCALE GENOMIC DNA]</scope>
    <source>
        <strain evidence="2 3">DSM 111018</strain>
    </source>
</reference>
<proteinExistence type="predicted"/>
<evidence type="ECO:0000256" key="1">
    <source>
        <dbReference type="SAM" id="Phobius"/>
    </source>
</evidence>
<keyword evidence="1" id="KW-1133">Transmembrane helix</keyword>
<keyword evidence="3" id="KW-1185">Reference proteome</keyword>
<feature type="transmembrane region" description="Helical" evidence="1">
    <location>
        <begin position="209"/>
        <end position="227"/>
    </location>
</feature>
<protein>
    <recommendedName>
        <fullName evidence="4">Lantibiotic ABC transporter permease</fullName>
    </recommendedName>
</protein>
<evidence type="ECO:0008006" key="4">
    <source>
        <dbReference type="Google" id="ProtNLM"/>
    </source>
</evidence>
<keyword evidence="1" id="KW-0472">Membrane</keyword>
<feature type="transmembrane region" description="Helical" evidence="1">
    <location>
        <begin position="21"/>
        <end position="39"/>
    </location>
</feature>
<dbReference type="EMBL" id="JACBXQ010000005">
    <property type="protein sequence ID" value="MBG9986906.1"/>
    <property type="molecule type" value="Genomic_DNA"/>
</dbReference>
<sequence>MLGILWSQFKKTKRHPVRYMCVSLPIIYILAFVLMTKIWPHLYPSDLLQLYKYLLSVACLFCLSLLVPLLVEEDREIGFAHQIRVGVKRKYIWLGQWIFCILLLLGVLIWTNILFGLVFGWWGNMTSFILYSLQQVFYFAPVLLFYLLMAHLKGLTSTFILGSFFTLSGILLSSTGLGDGIWFCLPWLWPLKLAFMADQTGWLGSRDLAIGNSLLILFLWLATTLWYDRWEGLQRMED</sequence>
<evidence type="ECO:0000313" key="2">
    <source>
        <dbReference type="EMBL" id="MBG9986906.1"/>
    </source>
</evidence>
<feature type="transmembrane region" description="Helical" evidence="1">
    <location>
        <begin position="128"/>
        <end position="148"/>
    </location>
</feature>
<keyword evidence="1" id="KW-0812">Transmembrane</keyword>
<accession>A0ABS0LRW6</accession>
<gene>
    <name evidence="2" type="ORF">HZY91_08400</name>
</gene>
<comment type="caution">
    <text evidence="2">The sequence shown here is derived from an EMBL/GenBank/DDBJ whole genome shotgun (WGS) entry which is preliminary data.</text>
</comment>
<organism evidence="2 3">
    <name type="scientific">Facklamia lactis</name>
    <dbReference type="NCBI Taxonomy" id="2749967"/>
    <lineage>
        <taxon>Bacteria</taxon>
        <taxon>Bacillati</taxon>
        <taxon>Bacillota</taxon>
        <taxon>Bacilli</taxon>
        <taxon>Lactobacillales</taxon>
        <taxon>Aerococcaceae</taxon>
        <taxon>Facklamia</taxon>
    </lineage>
</organism>
<evidence type="ECO:0000313" key="3">
    <source>
        <dbReference type="Proteomes" id="UP000721415"/>
    </source>
</evidence>
<dbReference type="Proteomes" id="UP000721415">
    <property type="component" value="Unassembled WGS sequence"/>
</dbReference>
<feature type="transmembrane region" description="Helical" evidence="1">
    <location>
        <begin position="51"/>
        <end position="71"/>
    </location>
</feature>